<protein>
    <submittedName>
        <fullName evidence="5">Acyl-CoA synthetase (AMP-forming)/AMP-acid ligase II</fullName>
    </submittedName>
</protein>
<evidence type="ECO:0000256" key="1">
    <source>
        <dbReference type="ARBA" id="ARBA00006432"/>
    </source>
</evidence>
<evidence type="ECO:0000256" key="2">
    <source>
        <dbReference type="ARBA" id="ARBA00022598"/>
    </source>
</evidence>
<keyword evidence="6" id="KW-1185">Reference proteome</keyword>
<evidence type="ECO:0000313" key="6">
    <source>
        <dbReference type="Proteomes" id="UP001519293"/>
    </source>
</evidence>
<dbReference type="InterPro" id="IPR042099">
    <property type="entry name" value="ANL_N_sf"/>
</dbReference>
<dbReference type="Pfam" id="PF00501">
    <property type="entry name" value="AMP-binding"/>
    <property type="match status" value="1"/>
</dbReference>
<feature type="transmembrane region" description="Helical" evidence="3">
    <location>
        <begin position="210"/>
        <end position="230"/>
    </location>
</feature>
<comment type="similarity">
    <text evidence="1">Belongs to the ATP-dependent AMP-binding enzyme family.</text>
</comment>
<evidence type="ECO:0000313" key="5">
    <source>
        <dbReference type="EMBL" id="MBP2240246.1"/>
    </source>
</evidence>
<organism evidence="5 6">
    <name type="scientific">Cytobacillus eiseniae</name>
    <dbReference type="NCBI Taxonomy" id="762947"/>
    <lineage>
        <taxon>Bacteria</taxon>
        <taxon>Bacillati</taxon>
        <taxon>Bacillota</taxon>
        <taxon>Bacilli</taxon>
        <taxon>Bacillales</taxon>
        <taxon>Bacillaceae</taxon>
        <taxon>Cytobacillus</taxon>
    </lineage>
</organism>
<proteinExistence type="inferred from homology"/>
<name>A0ABS4RBH2_9BACI</name>
<dbReference type="EMBL" id="JAGIKZ010000002">
    <property type="protein sequence ID" value="MBP2240246.1"/>
    <property type="molecule type" value="Genomic_DNA"/>
</dbReference>
<dbReference type="InterPro" id="IPR020845">
    <property type="entry name" value="AMP-binding_CS"/>
</dbReference>
<dbReference type="InterPro" id="IPR000873">
    <property type="entry name" value="AMP-dep_synth/lig_dom"/>
</dbReference>
<evidence type="ECO:0000259" key="4">
    <source>
        <dbReference type="Pfam" id="PF00501"/>
    </source>
</evidence>
<keyword evidence="3" id="KW-1133">Transmembrane helix</keyword>
<gene>
    <name evidence="5" type="ORF">J2Z40_000799</name>
</gene>
<sequence length="299" mass="33656">MNIVKMLEVNTARHPEKEAIIYKDMTYTYNEFNKSVNQLAHGLVARGVIKGDKVALMMKNSDYFALAYYACAKIGAVLVPMNFRLLSKELNYIITQSDTVHIITDQEFESVILQAIDNKELIQNLISVPKASNEAFQSITDLFSKNDQNPSIEISDTDDLHILYTSGTTGFPKGALFDHERVKYVALQFVISLGYHPDERMMNIAPLFHCAQLTIGLISGLYIGGLTVIYRDFNPIEILSDIKKHKITSFLAVPTMHMAFLQIPKQDDFDFSTVEKFIYGAAPMSEAVIRKCMGDFGSN</sequence>
<dbReference type="SUPFAM" id="SSF56801">
    <property type="entry name" value="Acetyl-CoA synthetase-like"/>
    <property type="match status" value="1"/>
</dbReference>
<comment type="caution">
    <text evidence="5">The sequence shown here is derived from an EMBL/GenBank/DDBJ whole genome shotgun (WGS) entry which is preliminary data.</text>
</comment>
<feature type="domain" description="AMP-dependent synthetase/ligase" evidence="4">
    <location>
        <begin position="8"/>
        <end position="297"/>
    </location>
</feature>
<accession>A0ABS4RBH2</accession>
<dbReference type="Gene3D" id="3.40.50.12780">
    <property type="entry name" value="N-terminal domain of ligase-like"/>
    <property type="match status" value="1"/>
</dbReference>
<keyword evidence="2 5" id="KW-0436">Ligase</keyword>
<dbReference type="PROSITE" id="PS00455">
    <property type="entry name" value="AMP_BINDING"/>
    <property type="match status" value="1"/>
</dbReference>
<keyword evidence="3" id="KW-0472">Membrane</keyword>
<dbReference type="Proteomes" id="UP001519293">
    <property type="component" value="Unassembled WGS sequence"/>
</dbReference>
<keyword evidence="3" id="KW-0812">Transmembrane</keyword>
<dbReference type="PANTHER" id="PTHR43201:SF5">
    <property type="entry name" value="MEDIUM-CHAIN ACYL-COA LIGASE ACSF2, MITOCHONDRIAL"/>
    <property type="match status" value="1"/>
</dbReference>
<evidence type="ECO:0000256" key="3">
    <source>
        <dbReference type="SAM" id="Phobius"/>
    </source>
</evidence>
<dbReference type="PANTHER" id="PTHR43201">
    <property type="entry name" value="ACYL-COA SYNTHETASE"/>
    <property type="match status" value="1"/>
</dbReference>
<feature type="transmembrane region" description="Helical" evidence="3">
    <location>
        <begin position="63"/>
        <end position="83"/>
    </location>
</feature>
<reference evidence="5 6" key="1">
    <citation type="submission" date="2021-03" db="EMBL/GenBank/DDBJ databases">
        <title>Genomic Encyclopedia of Type Strains, Phase IV (KMG-IV): sequencing the most valuable type-strain genomes for metagenomic binning, comparative biology and taxonomic classification.</title>
        <authorList>
            <person name="Goeker M."/>
        </authorList>
    </citation>
    <scope>NUCLEOTIDE SEQUENCE [LARGE SCALE GENOMIC DNA]</scope>
    <source>
        <strain evidence="5 6">DSM 26675</strain>
    </source>
</reference>
<dbReference type="GO" id="GO:0016874">
    <property type="term" value="F:ligase activity"/>
    <property type="evidence" value="ECO:0007669"/>
    <property type="project" value="UniProtKB-KW"/>
</dbReference>